<evidence type="ECO:0000256" key="23">
    <source>
        <dbReference type="ARBA" id="ARBA00045714"/>
    </source>
</evidence>
<evidence type="ECO:0000256" key="3">
    <source>
        <dbReference type="ARBA" id="ARBA00004489"/>
    </source>
</evidence>
<keyword evidence="11" id="KW-1133">Transmembrane helix</keyword>
<dbReference type="GO" id="GO:0043204">
    <property type="term" value="C:perikaryon"/>
    <property type="evidence" value="ECO:0007669"/>
    <property type="project" value="UniProtKB-SubCell"/>
</dbReference>
<evidence type="ECO:0000256" key="21">
    <source>
        <dbReference type="ARBA" id="ARBA00024210"/>
    </source>
</evidence>
<sequence>MVACDHVCVFCASAVSLCSGACAEVDSDTEAVAGQSFKLGCISCKKRGEVEATATVDWMFRARGEAEFAHIYSYDGEVASIIDERFLDRVEWHGSKNTLDLQDASVDLLNVTFNDSGVYRCVFNRVLTYGHYDHTDIASKEVHLTVVAKATRGTASIVSEVMMYVSIIGLQLWLLVEMIYCYRKIAAAGEEALRASAAEYLAIASESKDNCAGVQVHPLLMNDHRPVSHRHKLLRRTVSVPADSRPHPESEHARARRKSFATSRQRSMETPPTAPTQPFRQPVSTGRVPNGRLAHCTLHEASTQPYGSVAPHDLITLRV</sequence>
<keyword evidence="6" id="KW-0894">Sodium channel</keyword>
<keyword evidence="30" id="KW-1185">Reference proteome</keyword>
<keyword evidence="16" id="KW-0325">Glycoprotein</keyword>
<dbReference type="FunFam" id="2.60.40.10:FF:000375">
    <property type="entry name" value="Sodium channel beta 1 subunit"/>
    <property type="match status" value="1"/>
</dbReference>
<keyword evidence="20" id="KW-0393">Immunoglobulin domain</keyword>
<dbReference type="Pfam" id="PF07686">
    <property type="entry name" value="V-set"/>
    <property type="match status" value="1"/>
</dbReference>
<evidence type="ECO:0000256" key="16">
    <source>
        <dbReference type="ARBA" id="ARBA00023180"/>
    </source>
</evidence>
<evidence type="ECO:0000256" key="8">
    <source>
        <dbReference type="ARBA" id="ARBA00022692"/>
    </source>
</evidence>
<evidence type="ECO:0000256" key="2">
    <source>
        <dbReference type="ARBA" id="ARBA00004484"/>
    </source>
</evidence>
<dbReference type="GO" id="GO:0030424">
    <property type="term" value="C:axon"/>
    <property type="evidence" value="ECO:0007669"/>
    <property type="project" value="UniProtKB-SubCell"/>
</dbReference>
<evidence type="ECO:0000259" key="28">
    <source>
        <dbReference type="PROSITE" id="PS50835"/>
    </source>
</evidence>
<keyword evidence="15" id="KW-1015">Disulfide bond</keyword>
<protein>
    <recommendedName>
        <fullName evidence="24">Sodium channel regulatory subunit beta-1</fullName>
    </recommendedName>
    <alternativeName>
        <fullName evidence="22">Sodium channel regulatory subunit beta-3</fullName>
    </alternativeName>
</protein>
<dbReference type="EMBL" id="QBIY01012588">
    <property type="protein sequence ID" value="RXN22481.1"/>
    <property type="molecule type" value="Genomic_DNA"/>
</dbReference>
<dbReference type="GO" id="GO:0005272">
    <property type="term" value="F:sodium channel activity"/>
    <property type="evidence" value="ECO:0007669"/>
    <property type="project" value="UniProtKB-KW"/>
</dbReference>
<evidence type="ECO:0007829" key="31">
    <source>
        <dbReference type="PeptideAtlas" id="A0A498MNP3"/>
    </source>
</evidence>
<evidence type="ECO:0000256" key="11">
    <source>
        <dbReference type="ARBA" id="ARBA00022989"/>
    </source>
</evidence>
<evidence type="ECO:0000256" key="6">
    <source>
        <dbReference type="ARBA" id="ARBA00022461"/>
    </source>
</evidence>
<dbReference type="InterPro" id="IPR003599">
    <property type="entry name" value="Ig_sub"/>
</dbReference>
<evidence type="ECO:0000256" key="27">
    <source>
        <dbReference type="SAM" id="SignalP"/>
    </source>
</evidence>
<dbReference type="InterPro" id="IPR013783">
    <property type="entry name" value="Ig-like_fold"/>
</dbReference>
<keyword evidence="8" id="KW-0812">Transmembrane</keyword>
<evidence type="ECO:0000256" key="7">
    <source>
        <dbReference type="ARBA" id="ARBA00022475"/>
    </source>
</evidence>
<evidence type="ECO:0000256" key="1">
    <source>
        <dbReference type="ARBA" id="ARBA00004251"/>
    </source>
</evidence>
<keyword evidence="17" id="KW-0739">Sodium transport</keyword>
<evidence type="ECO:0000256" key="10">
    <source>
        <dbReference type="ARBA" id="ARBA00022882"/>
    </source>
</evidence>
<organism evidence="29 30">
    <name type="scientific">Labeo rohita</name>
    <name type="common">Indian major carp</name>
    <name type="synonym">Cyprinus rohita</name>
    <dbReference type="NCBI Taxonomy" id="84645"/>
    <lineage>
        <taxon>Eukaryota</taxon>
        <taxon>Metazoa</taxon>
        <taxon>Chordata</taxon>
        <taxon>Craniata</taxon>
        <taxon>Vertebrata</taxon>
        <taxon>Euteleostomi</taxon>
        <taxon>Actinopterygii</taxon>
        <taxon>Neopterygii</taxon>
        <taxon>Teleostei</taxon>
        <taxon>Ostariophysi</taxon>
        <taxon>Cypriniformes</taxon>
        <taxon>Cyprinidae</taxon>
        <taxon>Labeoninae</taxon>
        <taxon>Labeonini</taxon>
        <taxon>Labeo</taxon>
    </lineage>
</organism>
<comment type="subunit">
    <text evidence="25">A voltage-gated sodium (Nav) channel consists of an ion-conducting pore-forming alpha subunit functional on its own that is regulated by one or more beta subunits. Forms homodimers and homotrimers. SCN3B is non-covalently associated with alpha subunits and induces the formation of alpha subunit oligomers, including trimers. Interacts with SCN5A/Nav1.5; regulatory subunit of SCN5A/Nav1.5. Interacts with SCN7A/Nav2.1; probable regulatory subunit of SCN7A/Nav2.1. Interacts with SCN10A; regulatory subunit of SCN10A/Nav1.8. Interacts with NFASC; probably involved in targeting the sodium channels to the nodes of Ranvier.</text>
</comment>
<comment type="similarity">
    <text evidence="21">Belongs to the sodium channel auxiliary subunit SCN1B (TC 8.A.17) family.</text>
</comment>
<evidence type="ECO:0000256" key="17">
    <source>
        <dbReference type="ARBA" id="ARBA00023201"/>
    </source>
</evidence>
<dbReference type="InterPro" id="IPR027098">
    <property type="entry name" value="Na_channel_b1/b3"/>
</dbReference>
<evidence type="ECO:0000256" key="18">
    <source>
        <dbReference type="ARBA" id="ARBA00023273"/>
    </source>
</evidence>
<keyword evidence="13" id="KW-0406">Ion transport</keyword>
<evidence type="ECO:0000256" key="22">
    <source>
        <dbReference type="ARBA" id="ARBA00044530"/>
    </source>
</evidence>
<feature type="region of interest" description="Disordered" evidence="26">
    <location>
        <begin position="237"/>
        <end position="289"/>
    </location>
</feature>
<dbReference type="PANTHER" id="PTHR10546">
    <property type="entry name" value="SODIUM CHANNEL SUBUNIT BETA-1 AND 3"/>
    <property type="match status" value="1"/>
</dbReference>
<name>A0A498MNP3_LABRO</name>
<keyword evidence="14" id="KW-0472">Membrane</keyword>
<dbReference type="SMART" id="SM00409">
    <property type="entry name" value="IG"/>
    <property type="match status" value="1"/>
</dbReference>
<comment type="subcellular location">
    <subcellularLocation>
        <location evidence="1">Cell membrane</location>
        <topology evidence="1">Single-pass type I membrane protein</topology>
    </subcellularLocation>
    <subcellularLocation>
        <location evidence="3">Cell projection</location>
        <location evidence="3">Axon</location>
    </subcellularLocation>
    <subcellularLocation>
        <location evidence="2">Perikaryon</location>
    </subcellularLocation>
</comment>
<keyword evidence="12" id="KW-0915">Sodium</keyword>
<reference evidence="29 30" key="1">
    <citation type="submission" date="2018-03" db="EMBL/GenBank/DDBJ databases">
        <title>Draft genome sequence of Rohu Carp (Labeo rohita).</title>
        <authorList>
            <person name="Das P."/>
            <person name="Kushwaha B."/>
            <person name="Joshi C.G."/>
            <person name="Kumar D."/>
            <person name="Nagpure N.S."/>
            <person name="Sahoo L."/>
            <person name="Das S.P."/>
            <person name="Bit A."/>
            <person name="Patnaik S."/>
            <person name="Meher P.K."/>
            <person name="Jayasankar P."/>
            <person name="Koringa P.G."/>
            <person name="Patel N.V."/>
            <person name="Hinsu A.T."/>
            <person name="Kumar R."/>
            <person name="Pandey M."/>
            <person name="Agarwal S."/>
            <person name="Srivastava S."/>
            <person name="Singh M."/>
            <person name="Iquebal M.A."/>
            <person name="Jaiswal S."/>
            <person name="Angadi U.B."/>
            <person name="Kumar N."/>
            <person name="Raza M."/>
            <person name="Shah T.M."/>
            <person name="Rai A."/>
            <person name="Jena J.K."/>
        </authorList>
    </citation>
    <scope>NUCLEOTIDE SEQUENCE [LARGE SCALE GENOMIC DNA]</scope>
    <source>
        <strain evidence="29">DASCIFA01</strain>
        <tissue evidence="29">Testis</tissue>
    </source>
</reference>
<feature type="compositionally biased region" description="Polar residues" evidence="26">
    <location>
        <begin position="260"/>
        <end position="284"/>
    </location>
</feature>
<evidence type="ECO:0000256" key="9">
    <source>
        <dbReference type="ARBA" id="ARBA00022729"/>
    </source>
</evidence>
<dbReference type="PROSITE" id="PS50835">
    <property type="entry name" value="IG_LIKE"/>
    <property type="match status" value="1"/>
</dbReference>
<feature type="compositionally biased region" description="Basic and acidic residues" evidence="26">
    <location>
        <begin position="244"/>
        <end position="253"/>
    </location>
</feature>
<dbReference type="SUPFAM" id="SSF48726">
    <property type="entry name" value="Immunoglobulin"/>
    <property type="match status" value="1"/>
</dbReference>
<comment type="similarity">
    <text evidence="4">Belongs to the sodium channel auxiliary subunit SCN3B (TC 8.A.17) family.</text>
</comment>
<evidence type="ECO:0000313" key="29">
    <source>
        <dbReference type="EMBL" id="RXN22481.1"/>
    </source>
</evidence>
<feature type="chain" id="PRO_5019825008" description="Sodium channel regulatory subunit beta-1" evidence="27">
    <location>
        <begin position="24"/>
        <end position="319"/>
    </location>
</feature>
<evidence type="ECO:0000256" key="12">
    <source>
        <dbReference type="ARBA" id="ARBA00023053"/>
    </source>
</evidence>
<keyword evidence="18" id="KW-0966">Cell projection</keyword>
<keyword evidence="10" id="KW-0851">Voltage-gated channel</keyword>
<evidence type="ECO:0000256" key="13">
    <source>
        <dbReference type="ARBA" id="ARBA00023065"/>
    </source>
</evidence>
<dbReference type="STRING" id="84645.A0A498MNP3"/>
<dbReference type="Gene3D" id="2.60.40.10">
    <property type="entry name" value="Immunoglobulins"/>
    <property type="match status" value="1"/>
</dbReference>
<keyword evidence="9 27" id="KW-0732">Signal</keyword>
<evidence type="ECO:0000256" key="4">
    <source>
        <dbReference type="ARBA" id="ARBA00010404"/>
    </source>
</evidence>
<proteinExistence type="evidence at protein level"/>
<evidence type="ECO:0000256" key="24">
    <source>
        <dbReference type="ARBA" id="ARBA00047180"/>
    </source>
</evidence>
<feature type="domain" description="Ig-like" evidence="28">
    <location>
        <begin position="13"/>
        <end position="138"/>
    </location>
</feature>
<comment type="caution">
    <text evidence="29">The sequence shown here is derived from an EMBL/GenBank/DDBJ whole genome shotgun (WGS) entry which is preliminary data.</text>
</comment>
<accession>A0A498MNP3</accession>
<evidence type="ECO:0000256" key="20">
    <source>
        <dbReference type="ARBA" id="ARBA00023319"/>
    </source>
</evidence>
<keyword evidence="7" id="KW-1003">Cell membrane</keyword>
<keyword evidence="5" id="KW-0813">Transport</keyword>
<keyword evidence="19 29" id="KW-0407">Ion channel</keyword>
<dbReference type="GO" id="GO:0001518">
    <property type="term" value="C:voltage-gated sodium channel complex"/>
    <property type="evidence" value="ECO:0007669"/>
    <property type="project" value="InterPro"/>
</dbReference>
<dbReference type="InterPro" id="IPR007110">
    <property type="entry name" value="Ig-like_dom"/>
</dbReference>
<evidence type="ECO:0000256" key="14">
    <source>
        <dbReference type="ARBA" id="ARBA00023136"/>
    </source>
</evidence>
<keyword evidence="31" id="KW-1267">Proteomics identification</keyword>
<dbReference type="Proteomes" id="UP000290572">
    <property type="component" value="Unassembled WGS sequence"/>
</dbReference>
<dbReference type="AlphaFoldDB" id="A0A498MNP3"/>
<dbReference type="PANTHER" id="PTHR10546:SF2">
    <property type="entry name" value="SODIUM CHANNEL SUBUNIT BETA-1"/>
    <property type="match status" value="1"/>
</dbReference>
<evidence type="ECO:0000313" key="30">
    <source>
        <dbReference type="Proteomes" id="UP000290572"/>
    </source>
</evidence>
<dbReference type="InterPro" id="IPR036179">
    <property type="entry name" value="Ig-like_dom_sf"/>
</dbReference>
<evidence type="ECO:0000256" key="19">
    <source>
        <dbReference type="ARBA" id="ARBA00023303"/>
    </source>
</evidence>
<evidence type="ECO:0000256" key="26">
    <source>
        <dbReference type="SAM" id="MobiDB-lite"/>
    </source>
</evidence>
<feature type="signal peptide" evidence="27">
    <location>
        <begin position="1"/>
        <end position="23"/>
    </location>
</feature>
<dbReference type="GO" id="GO:0086002">
    <property type="term" value="P:cardiac muscle cell action potential involved in contraction"/>
    <property type="evidence" value="ECO:0007669"/>
    <property type="project" value="TreeGrafter"/>
</dbReference>
<comment type="function">
    <text evidence="23">Regulatory subunit of multiple voltage-gated sodium (Nav) channels directly mediating the depolarization of excitable membranes. Navs, also called VGSCs (voltage-gated sodium channels) or VDSCs (voltage-dependent sodium channels), operate by switching between closed and open conformations depending on the voltage difference across the membrane. In the open conformation they allow Na(+) ions to selectively pass through the pore, along their electrochemical gradient. The influx of Na+ ions provokes membrane depolarization, initiating the propagation of electrical signals throughout cells and tissues. The accessory beta subunits participate in localization and functional modulation of the Nav channels. Modulates the activity of SCN1A/Nav1.1, SCN2A/Nav1.2, SCN3A/Nav1.3, SCN4A/Nav1.4, SCN5A/Nav1.5, SCN8A/Nav1.6, SCN9A/Nav1.7 and SCN10A/Nav1.8.</text>
</comment>
<gene>
    <name evidence="29" type="ORF">ROHU_006688</name>
</gene>
<evidence type="ECO:0000256" key="15">
    <source>
        <dbReference type="ARBA" id="ARBA00023157"/>
    </source>
</evidence>
<dbReference type="GO" id="GO:0044325">
    <property type="term" value="F:transmembrane transporter binding"/>
    <property type="evidence" value="ECO:0007669"/>
    <property type="project" value="TreeGrafter"/>
</dbReference>
<dbReference type="GO" id="GO:0019871">
    <property type="term" value="F:sodium channel inhibitor activity"/>
    <property type="evidence" value="ECO:0007669"/>
    <property type="project" value="TreeGrafter"/>
</dbReference>
<evidence type="ECO:0000256" key="5">
    <source>
        <dbReference type="ARBA" id="ARBA00022448"/>
    </source>
</evidence>
<dbReference type="GO" id="GO:0086091">
    <property type="term" value="P:regulation of heart rate by cardiac conduction"/>
    <property type="evidence" value="ECO:0007669"/>
    <property type="project" value="TreeGrafter"/>
</dbReference>
<dbReference type="InterPro" id="IPR013106">
    <property type="entry name" value="Ig_V-set"/>
</dbReference>
<evidence type="ECO:0000256" key="25">
    <source>
        <dbReference type="ARBA" id="ARBA00049669"/>
    </source>
</evidence>